<feature type="transmembrane region" description="Helical" evidence="6">
    <location>
        <begin position="74"/>
        <end position="93"/>
    </location>
</feature>
<dbReference type="InterPro" id="IPR006153">
    <property type="entry name" value="Cation/H_exchanger_TM"/>
</dbReference>
<sequence>LSGSGPPSEEYHSIERDIRRESSMGVVHTDVGAHSGSVLGFLSGGIIAAVLITFVAGIRWKTDNDDKIVYEEKAFGLLWDLFFMPLLFALIGMKLDFSTMTWPTVLIGCALIGIGAVFRFLSGIVFSCCSEFNMKERLVLALSLLPKATVQAALAPAITVYAAGMMEYEKEAHMAQTACIITILLTAPLGQYILSKTAPVLLQNTRVVGVAKSTLEDMEFGSKGANGVATTVITTRRIEEDLRF</sequence>
<evidence type="ECO:0000256" key="5">
    <source>
        <dbReference type="ARBA" id="ARBA00023136"/>
    </source>
</evidence>
<dbReference type="PANTHER" id="PTHR31102:SF1">
    <property type="entry name" value="CATION_H+ EXCHANGER DOMAIN-CONTAINING PROTEIN"/>
    <property type="match status" value="1"/>
</dbReference>
<dbReference type="GO" id="GO:0015297">
    <property type="term" value="F:antiporter activity"/>
    <property type="evidence" value="ECO:0007669"/>
    <property type="project" value="InterPro"/>
</dbReference>
<name>A0A2G9UY51_TELCI</name>
<dbReference type="Gene3D" id="1.20.1530.20">
    <property type="match status" value="1"/>
</dbReference>
<dbReference type="Pfam" id="PF00999">
    <property type="entry name" value="Na_H_Exchanger"/>
    <property type="match status" value="1"/>
</dbReference>
<keyword evidence="5 6" id="KW-0472">Membrane</keyword>
<feature type="transmembrane region" description="Helical" evidence="6">
    <location>
        <begin position="138"/>
        <end position="162"/>
    </location>
</feature>
<keyword evidence="4 6" id="KW-1133">Transmembrane helix</keyword>
<comment type="subcellular location">
    <subcellularLocation>
        <location evidence="1">Membrane</location>
        <topology evidence="1">Multi-pass membrane protein</topology>
    </subcellularLocation>
</comment>
<comment type="similarity">
    <text evidence="2">Belongs to the monovalent cation:proton antiporter 1 (CPA1) transporter (TC 2.A.36) family.</text>
</comment>
<feature type="domain" description="Cation/H+ exchanger transmembrane" evidence="7">
    <location>
        <begin position="48"/>
        <end position="188"/>
    </location>
</feature>
<evidence type="ECO:0000313" key="8">
    <source>
        <dbReference type="EMBL" id="PIO74430.1"/>
    </source>
</evidence>
<evidence type="ECO:0000256" key="2">
    <source>
        <dbReference type="ARBA" id="ARBA00007367"/>
    </source>
</evidence>
<evidence type="ECO:0000256" key="4">
    <source>
        <dbReference type="ARBA" id="ARBA00022989"/>
    </source>
</evidence>
<evidence type="ECO:0000256" key="6">
    <source>
        <dbReference type="SAM" id="Phobius"/>
    </source>
</evidence>
<feature type="non-terminal residue" evidence="8">
    <location>
        <position position="1"/>
    </location>
</feature>
<keyword evidence="9" id="KW-1185">Reference proteome</keyword>
<dbReference type="PANTHER" id="PTHR31102">
    <property type="match status" value="1"/>
</dbReference>
<accession>A0A2G9UY51</accession>
<organism evidence="8 9">
    <name type="scientific">Teladorsagia circumcincta</name>
    <name type="common">Brown stomach worm</name>
    <name type="synonym">Ostertagia circumcincta</name>
    <dbReference type="NCBI Taxonomy" id="45464"/>
    <lineage>
        <taxon>Eukaryota</taxon>
        <taxon>Metazoa</taxon>
        <taxon>Ecdysozoa</taxon>
        <taxon>Nematoda</taxon>
        <taxon>Chromadorea</taxon>
        <taxon>Rhabditida</taxon>
        <taxon>Rhabditina</taxon>
        <taxon>Rhabditomorpha</taxon>
        <taxon>Strongyloidea</taxon>
        <taxon>Trichostrongylidae</taxon>
        <taxon>Teladorsagia</taxon>
    </lineage>
</organism>
<dbReference type="Proteomes" id="UP000230423">
    <property type="component" value="Unassembled WGS sequence"/>
</dbReference>
<feature type="transmembrane region" description="Helical" evidence="6">
    <location>
        <begin position="174"/>
        <end position="194"/>
    </location>
</feature>
<evidence type="ECO:0000313" key="9">
    <source>
        <dbReference type="Proteomes" id="UP000230423"/>
    </source>
</evidence>
<dbReference type="InterPro" id="IPR038770">
    <property type="entry name" value="Na+/solute_symporter_sf"/>
</dbReference>
<dbReference type="GO" id="GO:1902600">
    <property type="term" value="P:proton transmembrane transport"/>
    <property type="evidence" value="ECO:0007669"/>
    <property type="project" value="InterPro"/>
</dbReference>
<dbReference type="OrthoDB" id="423807at2759"/>
<evidence type="ECO:0000256" key="3">
    <source>
        <dbReference type="ARBA" id="ARBA00022692"/>
    </source>
</evidence>
<keyword evidence="3 6" id="KW-0812">Transmembrane</keyword>
<feature type="transmembrane region" description="Helical" evidence="6">
    <location>
        <begin position="38"/>
        <end position="62"/>
    </location>
</feature>
<dbReference type="AlphaFoldDB" id="A0A2G9UY51"/>
<gene>
    <name evidence="8" type="ORF">TELCIR_03562</name>
</gene>
<dbReference type="InterPro" id="IPR051843">
    <property type="entry name" value="CPA1_transporter"/>
</dbReference>
<evidence type="ECO:0000256" key="1">
    <source>
        <dbReference type="ARBA" id="ARBA00004141"/>
    </source>
</evidence>
<dbReference type="GO" id="GO:0016020">
    <property type="term" value="C:membrane"/>
    <property type="evidence" value="ECO:0007669"/>
    <property type="project" value="UniProtKB-SubCell"/>
</dbReference>
<proteinExistence type="inferred from homology"/>
<protein>
    <recommendedName>
        <fullName evidence="7">Cation/H+ exchanger transmembrane domain-containing protein</fullName>
    </recommendedName>
</protein>
<reference evidence="8 9" key="1">
    <citation type="submission" date="2015-09" db="EMBL/GenBank/DDBJ databases">
        <title>Draft genome of the parasitic nematode Teladorsagia circumcincta isolate WARC Sus (inbred).</title>
        <authorList>
            <person name="Mitreva M."/>
        </authorList>
    </citation>
    <scope>NUCLEOTIDE SEQUENCE [LARGE SCALE GENOMIC DNA]</scope>
    <source>
        <strain evidence="8 9">S</strain>
    </source>
</reference>
<dbReference type="EMBL" id="KZ345280">
    <property type="protein sequence ID" value="PIO74430.1"/>
    <property type="molecule type" value="Genomic_DNA"/>
</dbReference>
<evidence type="ECO:0000259" key="7">
    <source>
        <dbReference type="Pfam" id="PF00999"/>
    </source>
</evidence>
<feature type="transmembrane region" description="Helical" evidence="6">
    <location>
        <begin position="105"/>
        <end position="126"/>
    </location>
</feature>